<evidence type="ECO:0000256" key="1">
    <source>
        <dbReference type="SAM" id="SignalP"/>
    </source>
</evidence>
<evidence type="ECO:0000313" key="3">
    <source>
        <dbReference type="Proteomes" id="UP000036261"/>
    </source>
</evidence>
<evidence type="ECO:0008006" key="4">
    <source>
        <dbReference type="Google" id="ProtNLM"/>
    </source>
</evidence>
<dbReference type="Proteomes" id="UP000036261">
    <property type="component" value="Unassembled WGS sequence"/>
</dbReference>
<reference evidence="2 3" key="1">
    <citation type="journal article" date="2013" name="Int. J. Syst. Evol. Microbiol.">
        <title>Chryseobacterium angstadtii sp. nov., isolated from a newt tank.</title>
        <authorList>
            <person name="Kirk K.E."/>
            <person name="Hoffman J.A."/>
            <person name="Smith K.A."/>
            <person name="Strahan B.L."/>
            <person name="Failor K.C."/>
            <person name="Krebs J.E."/>
            <person name="Gale A.N."/>
            <person name="Do T.D."/>
            <person name="Sontag T.C."/>
            <person name="Batties A.M."/>
            <person name="Mistiszyn K."/>
            <person name="Newman J.D."/>
        </authorList>
    </citation>
    <scope>NUCLEOTIDE SEQUENCE [LARGE SCALE GENOMIC DNA]</scope>
    <source>
        <strain evidence="2 3">KM</strain>
    </source>
</reference>
<proteinExistence type="predicted"/>
<feature type="chain" id="PRO_5005288919" description="DUF4468 domain-containing protein" evidence="1">
    <location>
        <begin position="20"/>
        <end position="179"/>
    </location>
</feature>
<comment type="caution">
    <text evidence="2">The sequence shown here is derived from an EMBL/GenBank/DDBJ whole genome shotgun (WGS) entry which is preliminary data.</text>
</comment>
<keyword evidence="3" id="KW-1185">Reference proteome</keyword>
<dbReference type="PATRIC" id="fig|558151.6.peg.2192"/>
<organism evidence="2 3">
    <name type="scientific">Chryseobacterium angstadtii</name>
    <dbReference type="NCBI Taxonomy" id="558151"/>
    <lineage>
        <taxon>Bacteria</taxon>
        <taxon>Pseudomonadati</taxon>
        <taxon>Bacteroidota</taxon>
        <taxon>Flavobacteriia</taxon>
        <taxon>Flavobacteriales</taxon>
        <taxon>Weeksellaceae</taxon>
        <taxon>Chryseobacterium group</taxon>
        <taxon>Chryseobacterium</taxon>
    </lineage>
</organism>
<gene>
    <name evidence="2" type="ORF">ACM46_10375</name>
</gene>
<dbReference type="OrthoDB" id="1344454at2"/>
<protein>
    <recommendedName>
        <fullName evidence="4">DUF4468 domain-containing protein</fullName>
    </recommendedName>
</protein>
<sequence>MKKKLISLSLIVISLTAFSQDLKKDLETTKSEKFSQRSGTLLQKDFTDIGNIGGTEIKILKIKDLNNNDSNSSVRFEKQGYGTYSDTYINAIDKDEVDGLIISIKNLVDNVLKTTPTTYTEVTYSSRGGFSLGSYFEVKKSKWTNFLKVEKHTSKSMGTLSESDLQSLLSLLEQAKSKL</sequence>
<dbReference type="AlphaFoldDB" id="A0A0J7IFE7"/>
<keyword evidence="1" id="KW-0732">Signal</keyword>
<feature type="signal peptide" evidence="1">
    <location>
        <begin position="1"/>
        <end position="19"/>
    </location>
</feature>
<dbReference type="EMBL" id="LFND01000003">
    <property type="protein sequence ID" value="KMQ64646.1"/>
    <property type="molecule type" value="Genomic_DNA"/>
</dbReference>
<name>A0A0J7IFE7_9FLAO</name>
<dbReference type="RefSeq" id="WP_048506575.1">
    <property type="nucleotide sequence ID" value="NZ_LFND01000003.1"/>
</dbReference>
<evidence type="ECO:0000313" key="2">
    <source>
        <dbReference type="EMBL" id="KMQ64646.1"/>
    </source>
</evidence>
<accession>A0A0J7IFE7</accession>